<feature type="region of interest" description="Disordered" evidence="1">
    <location>
        <begin position="106"/>
        <end position="125"/>
    </location>
</feature>
<comment type="caution">
    <text evidence="3">The sequence shown here is derived from an EMBL/GenBank/DDBJ whole genome shotgun (WGS) entry which is preliminary data.</text>
</comment>
<keyword evidence="4" id="KW-1185">Reference proteome</keyword>
<dbReference type="Pfam" id="PF14129">
    <property type="entry name" value="DUF4296"/>
    <property type="match status" value="1"/>
</dbReference>
<evidence type="ECO:0000313" key="4">
    <source>
        <dbReference type="Proteomes" id="UP000191680"/>
    </source>
</evidence>
<dbReference type="Proteomes" id="UP000191680">
    <property type="component" value="Unassembled WGS sequence"/>
</dbReference>
<reference evidence="3 4" key="1">
    <citation type="submission" date="2016-12" db="EMBL/GenBank/DDBJ databases">
        <authorList>
            <person name="Song W.-J."/>
            <person name="Kurnit D.M."/>
        </authorList>
    </citation>
    <scope>NUCLEOTIDE SEQUENCE [LARGE SCALE GENOMIC DNA]</scope>
    <source>
        <strain evidence="3 4">HSG9</strain>
    </source>
</reference>
<evidence type="ECO:0000256" key="1">
    <source>
        <dbReference type="SAM" id="MobiDB-lite"/>
    </source>
</evidence>
<organism evidence="3 4">
    <name type="scientific">Croceivirga radicis</name>
    <dbReference type="NCBI Taxonomy" id="1929488"/>
    <lineage>
        <taxon>Bacteria</taxon>
        <taxon>Pseudomonadati</taxon>
        <taxon>Bacteroidota</taxon>
        <taxon>Flavobacteriia</taxon>
        <taxon>Flavobacteriales</taxon>
        <taxon>Flavobacteriaceae</taxon>
        <taxon>Croceivirga</taxon>
    </lineage>
</organism>
<sequence length="143" mass="16429">MKYLVVLLVVAFTVLGCKEEVIEEPENLIPENKMTELLYDLAVLNGAKATNPGILKDNDIETMPYLFNKYKIDSLQFVQSDVYYASKPLIYQRMYKEVLSRLETKADKMEEDRKRKADSIKEANKKVKDTLAPKVLKSDTSTD</sequence>
<name>A0A1V6LWI3_9FLAO</name>
<evidence type="ECO:0000313" key="3">
    <source>
        <dbReference type="EMBL" id="OQD44553.1"/>
    </source>
</evidence>
<accession>A0A1V6LWI3</accession>
<dbReference type="AlphaFoldDB" id="A0A1V6LWI3"/>
<dbReference type="EMBL" id="MTBC01000001">
    <property type="protein sequence ID" value="OQD44553.1"/>
    <property type="molecule type" value="Genomic_DNA"/>
</dbReference>
<dbReference type="InterPro" id="IPR025381">
    <property type="entry name" value="DUF4296"/>
</dbReference>
<evidence type="ECO:0000259" key="2">
    <source>
        <dbReference type="Pfam" id="PF14129"/>
    </source>
</evidence>
<gene>
    <name evidence="3" type="ORF">BUL40_02895</name>
</gene>
<dbReference type="PROSITE" id="PS51257">
    <property type="entry name" value="PROKAR_LIPOPROTEIN"/>
    <property type="match status" value="1"/>
</dbReference>
<feature type="domain" description="DUF4296" evidence="2">
    <location>
        <begin position="25"/>
        <end position="107"/>
    </location>
</feature>
<proteinExistence type="predicted"/>
<protein>
    <recommendedName>
        <fullName evidence="2">DUF4296 domain-containing protein</fullName>
    </recommendedName>
</protein>